<feature type="domain" description="ESX-1 secretion system protein EccA1-like N-terminal" evidence="5">
    <location>
        <begin position="374"/>
        <end position="549"/>
    </location>
</feature>
<keyword evidence="1" id="KW-0677">Repeat</keyword>
<dbReference type="InterPro" id="IPR014266">
    <property type="entry name" value="PEP-CTERM_TPR_PrsT"/>
</dbReference>
<name>A0A5A7MW35_9PROT</name>
<protein>
    <recommendedName>
        <fullName evidence="5">ESX-1 secretion system protein EccA1-like N-terminal domain-containing protein</fullName>
    </recommendedName>
</protein>
<dbReference type="InterPro" id="IPR019734">
    <property type="entry name" value="TPR_rpt"/>
</dbReference>
<dbReference type="SUPFAM" id="SSF48452">
    <property type="entry name" value="TPR-like"/>
    <property type="match status" value="5"/>
</dbReference>
<gene>
    <name evidence="6" type="ORF">JCM17845_08660</name>
</gene>
<feature type="repeat" description="TPR" evidence="3">
    <location>
        <begin position="643"/>
        <end position="676"/>
    </location>
</feature>
<comment type="caution">
    <text evidence="6">The sequence shown here is derived from an EMBL/GenBank/DDBJ whole genome shotgun (WGS) entry which is preliminary data.</text>
</comment>
<evidence type="ECO:0000313" key="7">
    <source>
        <dbReference type="Proteomes" id="UP000325187"/>
    </source>
</evidence>
<dbReference type="NCBIfam" id="TIGR02917">
    <property type="entry name" value="PEP_TPR_lipo"/>
    <property type="match status" value="1"/>
</dbReference>
<reference evidence="6 7" key="1">
    <citation type="submission" date="2019-09" db="EMBL/GenBank/DDBJ databases">
        <title>NBRP : Genome information of microbial organism related human and environment.</title>
        <authorList>
            <person name="Hattori M."/>
            <person name="Oshima K."/>
            <person name="Inaba H."/>
            <person name="Suda W."/>
            <person name="Sakamoto M."/>
            <person name="Iino T."/>
            <person name="Kitahara M."/>
            <person name="Oshida Y."/>
            <person name="Iida T."/>
            <person name="Kudo T."/>
            <person name="Itoh T."/>
            <person name="Ohkuma M."/>
        </authorList>
    </citation>
    <scope>NUCLEOTIDE SEQUENCE [LARGE SCALE GENOMIC DNA]</scope>
    <source>
        <strain evidence="6 7">Mie-1</strain>
    </source>
</reference>
<evidence type="ECO:0000313" key="6">
    <source>
        <dbReference type="EMBL" id="GER00243.1"/>
    </source>
</evidence>
<dbReference type="Pfam" id="PF21545">
    <property type="entry name" value="T7SS_EccA1_N"/>
    <property type="match status" value="1"/>
</dbReference>
<dbReference type="Pfam" id="PF14559">
    <property type="entry name" value="TPR_19"/>
    <property type="match status" value="2"/>
</dbReference>
<dbReference type="GO" id="GO:0042802">
    <property type="term" value="F:identical protein binding"/>
    <property type="evidence" value="ECO:0007669"/>
    <property type="project" value="InterPro"/>
</dbReference>
<feature type="repeat" description="TPR" evidence="3">
    <location>
        <begin position="167"/>
        <end position="200"/>
    </location>
</feature>
<dbReference type="PROSITE" id="PS51257">
    <property type="entry name" value="PROKAR_LIPOPROTEIN"/>
    <property type="match status" value="1"/>
</dbReference>
<dbReference type="RefSeq" id="WP_150001926.1">
    <property type="nucleotide sequence ID" value="NZ_BKCM01000003.1"/>
</dbReference>
<dbReference type="Pfam" id="PF13432">
    <property type="entry name" value="TPR_16"/>
    <property type="match status" value="3"/>
</dbReference>
<accession>A0A5A7MW35</accession>
<feature type="chain" id="PRO_5022681901" description="ESX-1 secretion system protein EccA1-like N-terminal domain-containing protein" evidence="4">
    <location>
        <begin position="24"/>
        <end position="920"/>
    </location>
</feature>
<organism evidence="6 7">
    <name type="scientific">Iodidimonas gelatinilytica</name>
    <dbReference type="NCBI Taxonomy" id="1236966"/>
    <lineage>
        <taxon>Bacteria</taxon>
        <taxon>Pseudomonadati</taxon>
        <taxon>Pseudomonadota</taxon>
        <taxon>Alphaproteobacteria</taxon>
        <taxon>Iodidimonadales</taxon>
        <taxon>Iodidimonadaceae</taxon>
        <taxon>Iodidimonas</taxon>
    </lineage>
</organism>
<evidence type="ECO:0000256" key="2">
    <source>
        <dbReference type="ARBA" id="ARBA00022803"/>
    </source>
</evidence>
<keyword evidence="2 3" id="KW-0802">TPR repeat</keyword>
<dbReference type="AlphaFoldDB" id="A0A5A7MW35"/>
<keyword evidence="7" id="KW-1185">Reference proteome</keyword>
<dbReference type="Gene3D" id="1.25.40.10">
    <property type="entry name" value="Tetratricopeptide repeat domain"/>
    <property type="match status" value="4"/>
</dbReference>
<dbReference type="InterPro" id="IPR051012">
    <property type="entry name" value="CellSynth/LPSAsmb/PSIAsmb"/>
</dbReference>
<feature type="repeat" description="TPR" evidence="3">
    <location>
        <begin position="609"/>
        <end position="642"/>
    </location>
</feature>
<feature type="repeat" description="TPR" evidence="3">
    <location>
        <begin position="473"/>
        <end position="506"/>
    </location>
</feature>
<dbReference type="InterPro" id="IPR011717">
    <property type="entry name" value="TPR-4"/>
</dbReference>
<sequence length="920" mass="98930">MKKSSLVRSIGASLMFAAVLGTAACSPGDPESRAQKYYESAQTKYQANEVSAAVIELKNALQESAQFAPARLLLGKIYLENYQIAQAEKELTRARDLGAAPEDYLAPLMLSHVLATKYVEALSLVEAAPAEAQILPEVIDYHADALVGQGRYASARELLNSADPMTGDHLARLGQIAVLEGDPEQAARLSQQALETDPDSLVANLLAGRLAIRQDDMVAAEGYFSKAVEIDPTSPPASLTLTTVLIDQEKLDEALATLEALARRGISTMQAVYLRSLIALQQQDFELAKSAAEQVLSSAPRNRPALLVAGVANSALGNDEVAITYLQRFANDDQIPLVASRALAWSSLRLGRADDALEAAGRSAEESGDAASLRLATAAALQSGHLDKAVSYMQTVLENEPDNLSLATGLATLKLSAGDKAGADDILKRIPSNGIDRTTEDQIRLGIVHLRAGNTQQALEIAQGLRQKSPNSAAGYSLAGLALVQDGQQTAAVEQFERALEIEPGSWVSVNALVSLLRAQDREDEALTVLETAHEAKPDNVQIAMALAQMKALAGDVAESEAILKKMVDAAPDAIEPRIAYARMLLLLGKPGQALTEAQSASKMDPANPAALETVGLAYRAQGEHRKAVDVFQSMIGQLPENADARYLLGRSLAEAGSDEAAIDAMRRTIDLDGNKLEARTALIRLLALRGEMDGAKSELETLRAISQPNAALYDLEGFVALSDGKAKDASRKYRQAYETEPTPLRAVTLARSLWVAEDKKDAIHVLEGRSEPMSRLQLAQFYFQENRAEDAKEQYRILTRENPKNPVYFNDFAWVLWENGDLDEAYENATKAMELAPNAPAIQDTYGVIALARGDVDGAIEALQPAFEAASHDPDIALHLAKAYLARGRTSEARTLLQDLAGRDGFSGQAEARELLSTL</sequence>
<dbReference type="PROSITE" id="PS50005">
    <property type="entry name" value="TPR"/>
    <property type="match status" value="4"/>
</dbReference>
<dbReference type="InterPro" id="IPR049078">
    <property type="entry name" value="T7SS_EccA1-like_N"/>
</dbReference>
<evidence type="ECO:0000259" key="5">
    <source>
        <dbReference type="Pfam" id="PF21545"/>
    </source>
</evidence>
<feature type="signal peptide" evidence="4">
    <location>
        <begin position="1"/>
        <end position="23"/>
    </location>
</feature>
<dbReference type="Proteomes" id="UP000325187">
    <property type="component" value="Unassembled WGS sequence"/>
</dbReference>
<dbReference type="EMBL" id="BKCM01000003">
    <property type="protein sequence ID" value="GER00243.1"/>
    <property type="molecule type" value="Genomic_DNA"/>
</dbReference>
<evidence type="ECO:0000256" key="3">
    <source>
        <dbReference type="PROSITE-ProRule" id="PRU00339"/>
    </source>
</evidence>
<dbReference type="PANTHER" id="PTHR45586:SF1">
    <property type="entry name" value="LIPOPOLYSACCHARIDE ASSEMBLY PROTEIN B"/>
    <property type="match status" value="1"/>
</dbReference>
<keyword evidence="4" id="KW-0732">Signal</keyword>
<dbReference type="SMART" id="SM00028">
    <property type="entry name" value="TPR"/>
    <property type="match status" value="14"/>
</dbReference>
<dbReference type="InterPro" id="IPR011990">
    <property type="entry name" value="TPR-like_helical_dom_sf"/>
</dbReference>
<evidence type="ECO:0000256" key="1">
    <source>
        <dbReference type="ARBA" id="ARBA00022737"/>
    </source>
</evidence>
<proteinExistence type="predicted"/>
<dbReference type="Pfam" id="PF07721">
    <property type="entry name" value="TPR_4"/>
    <property type="match status" value="1"/>
</dbReference>
<dbReference type="PANTHER" id="PTHR45586">
    <property type="entry name" value="TPR REPEAT-CONTAINING PROTEIN PA4667"/>
    <property type="match status" value="1"/>
</dbReference>
<evidence type="ECO:0000256" key="4">
    <source>
        <dbReference type="SAM" id="SignalP"/>
    </source>
</evidence>